<organism evidence="1 2">
    <name type="scientific">Zymoseptoria tritici (strain ST99CH_3D7)</name>
    <dbReference type="NCBI Taxonomy" id="1276538"/>
    <lineage>
        <taxon>Eukaryota</taxon>
        <taxon>Fungi</taxon>
        <taxon>Dikarya</taxon>
        <taxon>Ascomycota</taxon>
        <taxon>Pezizomycotina</taxon>
        <taxon>Dothideomycetes</taxon>
        <taxon>Dothideomycetidae</taxon>
        <taxon>Mycosphaerellales</taxon>
        <taxon>Mycosphaerellaceae</taxon>
        <taxon>Zymoseptoria</taxon>
    </lineage>
</organism>
<dbReference type="AlphaFoldDB" id="A0A1X7RZT6"/>
<dbReference type="Proteomes" id="UP000215127">
    <property type="component" value="Chromosome 7"/>
</dbReference>
<accession>A0A1X7RZT6</accession>
<gene>
    <name evidence="1" type="ORF">ZT3D7_G8096</name>
</gene>
<name>A0A1X7RZT6_ZYMT9</name>
<proteinExistence type="predicted"/>
<dbReference type="EMBL" id="LT853698">
    <property type="protein sequence ID" value="SMQ52943.1"/>
    <property type="molecule type" value="Genomic_DNA"/>
</dbReference>
<protein>
    <submittedName>
        <fullName evidence="1">Uncharacterized protein</fullName>
    </submittedName>
</protein>
<evidence type="ECO:0000313" key="2">
    <source>
        <dbReference type="Proteomes" id="UP000215127"/>
    </source>
</evidence>
<keyword evidence="2" id="KW-1185">Reference proteome</keyword>
<evidence type="ECO:0000313" key="1">
    <source>
        <dbReference type="EMBL" id="SMQ52943.1"/>
    </source>
</evidence>
<sequence length="322" mass="37139">MADLPTTTKEISTTVHELSTIPQSHTTTEDFIATMKEFYHVYDHLFQPTDNLLRTMNDFYRMYDDVFLATNAGPATSAVYELPEIMENIITHLPTDDILKARLVSQYQNSLITTSPSIIHELLFPTEQAPAAAFVSNALGTTNFFITDEANWMILKPTNLYSLQLAPSERGAIELYYHLHPERHISTILPPLTDAQKQTVLFPRKASTRVNVTNWSPLNPSWMWNDLWMTFSIHVKSCRLQDLTNLVEKLNVMLYLINEKEAREVEKADDWKIKLIELVEEKNVVPGPQLTEHEKAMFVDGSKLEVGFGHWWNVLRNEYRDI</sequence>
<reference evidence="1 2" key="1">
    <citation type="submission" date="2016-06" db="EMBL/GenBank/DDBJ databases">
        <authorList>
            <person name="Kjaerup R.B."/>
            <person name="Dalgaard T.S."/>
            <person name="Juul-Madsen H.R."/>
        </authorList>
    </citation>
    <scope>NUCLEOTIDE SEQUENCE [LARGE SCALE GENOMIC DNA]</scope>
</reference>